<reference evidence="2" key="1">
    <citation type="journal article" date="2012" name="Mol. Plant Microbe Interact.">
        <title>A highly conserved effector in Fusarium oxysporum is required for full virulence on Arabidopsis.</title>
        <authorList>
            <person name="Thatcher L.F."/>
            <person name="Gardiner D.M."/>
            <person name="Kazan K."/>
            <person name="Manners J."/>
        </authorList>
    </citation>
    <scope>NUCLEOTIDE SEQUENCE [LARGE SCALE GENOMIC DNA]</scope>
    <source>
        <strain evidence="2">Fo5176</strain>
    </source>
</reference>
<gene>
    <name evidence="2" type="ORF">FOXB_05595</name>
</gene>
<sequence length="37" mass="4348">MSREHPPQGLHRTMCPLPTILRLTPTQEDAEQTKMFR</sequence>
<organism evidence="2">
    <name type="scientific">Fusarium oxysporum (strain Fo5176)</name>
    <name type="common">Fusarium vascular wilt</name>
    <dbReference type="NCBI Taxonomy" id="660025"/>
    <lineage>
        <taxon>Eukaryota</taxon>
        <taxon>Fungi</taxon>
        <taxon>Dikarya</taxon>
        <taxon>Ascomycota</taxon>
        <taxon>Pezizomycotina</taxon>
        <taxon>Sordariomycetes</taxon>
        <taxon>Hypocreomycetidae</taxon>
        <taxon>Hypocreales</taxon>
        <taxon>Nectriaceae</taxon>
        <taxon>Fusarium</taxon>
        <taxon>Fusarium oxysporum species complex</taxon>
    </lineage>
</organism>
<accession>F9FGR6</accession>
<evidence type="ECO:0000313" key="2">
    <source>
        <dbReference type="EMBL" id="EGU83881.1"/>
    </source>
</evidence>
<comment type="caution">
    <text evidence="2">The sequence shown here is derived from an EMBL/GenBank/DDBJ whole genome shotgun (WGS) entry which is preliminary data.</text>
</comment>
<protein>
    <submittedName>
        <fullName evidence="2">Uncharacterized protein</fullName>
    </submittedName>
</protein>
<feature type="region of interest" description="Disordered" evidence="1">
    <location>
        <begin position="1"/>
        <end position="37"/>
    </location>
</feature>
<evidence type="ECO:0000256" key="1">
    <source>
        <dbReference type="SAM" id="MobiDB-lite"/>
    </source>
</evidence>
<name>F9FGR6_FUSOF</name>
<dbReference type="EMBL" id="AFQF01001780">
    <property type="protein sequence ID" value="EGU83881.1"/>
    <property type="molecule type" value="Genomic_DNA"/>
</dbReference>
<proteinExistence type="predicted"/>
<dbReference type="AlphaFoldDB" id="F9FGR6"/>